<evidence type="ECO:0000313" key="1">
    <source>
        <dbReference type="EMBL" id="RXK51009.1"/>
    </source>
</evidence>
<accession>A0A4Q1C1G6</accession>
<organism evidence="1 2">
    <name type="scientific">Aquirufa rosea</name>
    <dbReference type="NCBI Taxonomy" id="2509241"/>
    <lineage>
        <taxon>Bacteria</taxon>
        <taxon>Pseudomonadati</taxon>
        <taxon>Bacteroidota</taxon>
        <taxon>Cytophagia</taxon>
        <taxon>Cytophagales</taxon>
        <taxon>Flectobacillaceae</taxon>
        <taxon>Aquirufa</taxon>
    </lineage>
</organism>
<dbReference type="EMBL" id="SDHY01000002">
    <property type="protein sequence ID" value="RXK51009.1"/>
    <property type="molecule type" value="Genomic_DNA"/>
</dbReference>
<dbReference type="OrthoDB" id="982178at2"/>
<dbReference type="RefSeq" id="WP_129026619.1">
    <property type="nucleotide sequence ID" value="NZ_SDHY01000002.1"/>
</dbReference>
<evidence type="ECO:0000313" key="2">
    <source>
        <dbReference type="Proteomes" id="UP000289455"/>
    </source>
</evidence>
<dbReference type="AlphaFoldDB" id="A0A4Q1C1G6"/>
<sequence>MKKFLSAASLIIVIIHLQSCDFSKRIDTSAAVKEMKMRQVKRILPQDITNKADTWGQEIQALIENPKNQISLDSIAKKFQVKIQSGDAENLKKLHKDKKILETLDALAYSQSLQQDIPPSIQKNSQGDSLYYLFIDKKSKVVLVGFSKSQIILNIDKPFIK</sequence>
<comment type="caution">
    <text evidence="1">The sequence shown here is derived from an EMBL/GenBank/DDBJ whole genome shotgun (WGS) entry which is preliminary data.</text>
</comment>
<proteinExistence type="predicted"/>
<keyword evidence="2" id="KW-1185">Reference proteome</keyword>
<protein>
    <submittedName>
        <fullName evidence="1">Uncharacterized protein</fullName>
    </submittedName>
</protein>
<name>A0A4Q1C1G6_9BACT</name>
<dbReference type="Proteomes" id="UP000289455">
    <property type="component" value="Unassembled WGS sequence"/>
</dbReference>
<gene>
    <name evidence="1" type="ORF">ESB04_04965</name>
</gene>
<reference evidence="1 2" key="1">
    <citation type="submission" date="2019-01" db="EMBL/GenBank/DDBJ databases">
        <title>Cytophagaceae bacterium strain CAR-16.</title>
        <authorList>
            <person name="Chen W.-M."/>
        </authorList>
    </citation>
    <scope>NUCLEOTIDE SEQUENCE [LARGE SCALE GENOMIC DNA]</scope>
    <source>
        <strain evidence="1 2">CAR-16</strain>
    </source>
</reference>